<feature type="transmembrane region" description="Helical" evidence="1">
    <location>
        <begin position="196"/>
        <end position="217"/>
    </location>
</feature>
<feature type="transmembrane region" description="Helical" evidence="1">
    <location>
        <begin position="117"/>
        <end position="147"/>
    </location>
</feature>
<evidence type="ECO:0008006" key="5">
    <source>
        <dbReference type="Google" id="ProtNLM"/>
    </source>
</evidence>
<feature type="transmembrane region" description="Helical" evidence="1">
    <location>
        <begin position="167"/>
        <end position="190"/>
    </location>
</feature>
<dbReference type="Proteomes" id="UP000006346">
    <property type="component" value="Chromosome"/>
</dbReference>
<reference evidence="4" key="1">
    <citation type="submission" date="2011-11" db="EMBL/GenBank/DDBJ databases">
        <title>Complete sequence of Desulfosporosinus orientis DSM 765.</title>
        <authorList>
            <person name="Lucas S."/>
            <person name="Han J."/>
            <person name="Lapidus A."/>
            <person name="Cheng J.-F."/>
            <person name="Goodwin L."/>
            <person name="Pitluck S."/>
            <person name="Peters L."/>
            <person name="Ovchinnikova G."/>
            <person name="Teshima H."/>
            <person name="Detter J.C."/>
            <person name="Han C."/>
            <person name="Tapia R."/>
            <person name="Land M."/>
            <person name="Hauser L."/>
            <person name="Kyrpides N."/>
            <person name="Ivanova N."/>
            <person name="Pagani I."/>
            <person name="Pester M."/>
            <person name="Spring S."/>
            <person name="Ollivier B."/>
            <person name="Rattei T."/>
            <person name="Klenk H.-P."/>
            <person name="Wagner M."/>
            <person name="Loy A."/>
            <person name="Woyke T."/>
        </authorList>
    </citation>
    <scope>NUCLEOTIDE SEQUENCE [LARGE SCALE GENOMIC DNA]</scope>
    <source>
        <strain evidence="4">ATCC 19365 / DSM 765 / NCIMB 8382 / VKM B-1628</strain>
    </source>
</reference>
<keyword evidence="1" id="KW-0812">Transmembrane</keyword>
<protein>
    <recommendedName>
        <fullName evidence="5">Integral membrane protein</fullName>
    </recommendedName>
</protein>
<dbReference type="RefSeq" id="WP_014184063.1">
    <property type="nucleotide sequence ID" value="NC_016584.1"/>
</dbReference>
<name>G7WD49_DESOD</name>
<dbReference type="AlphaFoldDB" id="G7WD49"/>
<feature type="transmembrane region" description="Helical" evidence="1">
    <location>
        <begin position="229"/>
        <end position="248"/>
    </location>
</feature>
<proteinExistence type="predicted"/>
<dbReference type="KEGG" id="dor:Desor_1597"/>
<dbReference type="PATRIC" id="fig|768706.3.peg.1584"/>
<reference evidence="3 4" key="2">
    <citation type="journal article" date="2012" name="J. Bacteriol.">
        <title>Complete genome sequences of Desulfosporosinus orientis DSM765T, Desulfosporosinus youngiae DSM17734T, Desulfosporosinus meridiei DSM13257T, and Desulfosporosinus acidiphilus DSM22704T.</title>
        <authorList>
            <person name="Pester M."/>
            <person name="Brambilla E."/>
            <person name="Alazard D."/>
            <person name="Rattei T."/>
            <person name="Weinmaier T."/>
            <person name="Han J."/>
            <person name="Lucas S."/>
            <person name="Lapidus A."/>
            <person name="Cheng J.F."/>
            <person name="Goodwin L."/>
            <person name="Pitluck S."/>
            <person name="Peters L."/>
            <person name="Ovchinnikova G."/>
            <person name="Teshima H."/>
            <person name="Detter J.C."/>
            <person name="Han C.S."/>
            <person name="Tapia R."/>
            <person name="Land M.L."/>
            <person name="Hauser L."/>
            <person name="Kyrpides N.C."/>
            <person name="Ivanova N.N."/>
            <person name="Pagani I."/>
            <person name="Huntmann M."/>
            <person name="Wei C.L."/>
            <person name="Davenport K.W."/>
            <person name="Daligault H."/>
            <person name="Chain P.S."/>
            <person name="Chen A."/>
            <person name="Mavromatis K."/>
            <person name="Markowitz V."/>
            <person name="Szeto E."/>
            <person name="Mikhailova N."/>
            <person name="Pati A."/>
            <person name="Wagner M."/>
            <person name="Woyke T."/>
            <person name="Ollivier B."/>
            <person name="Klenk H.P."/>
            <person name="Spring S."/>
            <person name="Loy A."/>
        </authorList>
    </citation>
    <scope>NUCLEOTIDE SEQUENCE [LARGE SCALE GENOMIC DNA]</scope>
    <source>
        <strain evidence="4">ATCC 19365 / DSM 765 / NCIMB 8382 / VKM B-1628</strain>
    </source>
</reference>
<evidence type="ECO:0000313" key="3">
    <source>
        <dbReference type="EMBL" id="AET67244.1"/>
    </source>
</evidence>
<keyword evidence="2" id="KW-0732">Signal</keyword>
<keyword evidence="1" id="KW-1133">Transmembrane helix</keyword>
<dbReference type="STRING" id="768706.Desor_1597"/>
<evidence type="ECO:0000256" key="2">
    <source>
        <dbReference type="SAM" id="SignalP"/>
    </source>
</evidence>
<organism evidence="3 4">
    <name type="scientific">Desulfosporosinus orientis (strain ATCC 19365 / DSM 765 / NCIMB 8382 / VKM B-1628 / Singapore I)</name>
    <name type="common">Desulfotomaculum orientis</name>
    <dbReference type="NCBI Taxonomy" id="768706"/>
    <lineage>
        <taxon>Bacteria</taxon>
        <taxon>Bacillati</taxon>
        <taxon>Bacillota</taxon>
        <taxon>Clostridia</taxon>
        <taxon>Eubacteriales</taxon>
        <taxon>Desulfitobacteriaceae</taxon>
        <taxon>Desulfosporosinus</taxon>
    </lineage>
</organism>
<accession>G7WD49</accession>
<evidence type="ECO:0000256" key="1">
    <source>
        <dbReference type="SAM" id="Phobius"/>
    </source>
</evidence>
<keyword evidence="1" id="KW-0472">Membrane</keyword>
<dbReference type="EMBL" id="CP003108">
    <property type="protein sequence ID" value="AET67244.1"/>
    <property type="molecule type" value="Genomic_DNA"/>
</dbReference>
<feature type="transmembrane region" description="Helical" evidence="1">
    <location>
        <begin position="254"/>
        <end position="275"/>
    </location>
</feature>
<dbReference type="OrthoDB" id="2374025at2"/>
<keyword evidence="4" id="KW-1185">Reference proteome</keyword>
<gene>
    <name evidence="3" type="ordered locus">Desor_1597</name>
</gene>
<feature type="chain" id="PRO_5003505128" description="Integral membrane protein" evidence="2">
    <location>
        <begin position="28"/>
        <end position="284"/>
    </location>
</feature>
<dbReference type="HOGENOM" id="CLU_979083_0_0_9"/>
<evidence type="ECO:0000313" key="4">
    <source>
        <dbReference type="Proteomes" id="UP000006346"/>
    </source>
</evidence>
<dbReference type="eggNOG" id="ENOG5032SKP">
    <property type="taxonomic scope" value="Bacteria"/>
</dbReference>
<sequence length="284" mass="30823">MRNSFKLSLELLVLLSLLIFSPSYAFANELQTQIGGNPLVIPAGHSTETVITADTDARIAGTVTEAVIVINGNVYLESTAHVDLVIALGGHIYNSAVQPPQTGVFEFNFNQSFMNQLLLGIALLLGGWLIRFILSLMAIILLTVLGYLLNNRISKAKNILSVSSLRLFGIGAGLALIILCFLFLLILTVIGIPVAVVLFLLSFVAAILGLIPIIDYWGTKLLAPKVQDYPALTKWLIQALLFVALVNLPLIGFVFLLITGITGLGLLVTYGWIVIKSRRQKILK</sequence>
<feature type="signal peptide" evidence="2">
    <location>
        <begin position="1"/>
        <end position="27"/>
    </location>
</feature>